<accession>U5D870</accession>
<dbReference type="PANTHER" id="PTHR35304:SF3">
    <property type="entry name" value="CATHEPSIN PROPEPTIDE INHIBITOR DOMAIN-CONTAINING PROTEIN"/>
    <property type="match status" value="1"/>
</dbReference>
<proteinExistence type="predicted"/>
<dbReference type="PANTHER" id="PTHR35304">
    <property type="entry name" value="OS05G0120300 PROTEIN-RELATED"/>
    <property type="match status" value="1"/>
</dbReference>
<protein>
    <submittedName>
        <fullName evidence="1">Uncharacterized protein</fullName>
    </submittedName>
</protein>
<dbReference type="Gramene" id="ERN17607">
    <property type="protein sequence ID" value="ERN17607"/>
    <property type="gene ID" value="AMTR_s00059p00162610"/>
</dbReference>
<evidence type="ECO:0000313" key="2">
    <source>
        <dbReference type="Proteomes" id="UP000017836"/>
    </source>
</evidence>
<evidence type="ECO:0000313" key="1">
    <source>
        <dbReference type="EMBL" id="ERN17607.1"/>
    </source>
</evidence>
<keyword evidence="2" id="KW-1185">Reference proteome</keyword>
<organism evidence="1 2">
    <name type="scientific">Amborella trichopoda</name>
    <dbReference type="NCBI Taxonomy" id="13333"/>
    <lineage>
        <taxon>Eukaryota</taxon>
        <taxon>Viridiplantae</taxon>
        <taxon>Streptophyta</taxon>
        <taxon>Embryophyta</taxon>
        <taxon>Tracheophyta</taxon>
        <taxon>Spermatophyta</taxon>
        <taxon>Magnoliopsida</taxon>
        <taxon>Amborellales</taxon>
        <taxon>Amborellaceae</taxon>
        <taxon>Amborella</taxon>
    </lineage>
</organism>
<name>U5D870_AMBTC</name>
<dbReference type="AlphaFoldDB" id="U5D870"/>
<dbReference type="HOGENOM" id="CLU_2088092_0_0_1"/>
<dbReference type="OMA" id="HQWPESE"/>
<reference evidence="2" key="1">
    <citation type="journal article" date="2013" name="Science">
        <title>The Amborella genome and the evolution of flowering plants.</title>
        <authorList>
            <consortium name="Amborella Genome Project"/>
        </authorList>
    </citation>
    <scope>NUCLEOTIDE SEQUENCE [LARGE SCALE GENOMIC DNA]</scope>
</reference>
<gene>
    <name evidence="1" type="ORF">AMTR_s00059p00162610</name>
</gene>
<dbReference type="Proteomes" id="UP000017836">
    <property type="component" value="Unassembled WGS sequence"/>
</dbReference>
<sequence>MMNSSCVSGCLEAQAPIKVSFVKLYQWPQADAEFVKLIAQNKESFAGKRRENGSHESFACRQKYLRSYTFSKNESLRERTKKWFLERKEMMREIRVFEVIFDCLFSCIARVDVIEYR</sequence>
<dbReference type="eggNOG" id="ENOG502S9IM">
    <property type="taxonomic scope" value="Eukaryota"/>
</dbReference>
<dbReference type="EMBL" id="KI392312">
    <property type="protein sequence ID" value="ERN17607.1"/>
    <property type="molecule type" value="Genomic_DNA"/>
</dbReference>